<dbReference type="AlphaFoldDB" id="A0A517R770"/>
<protein>
    <submittedName>
        <fullName evidence="1">Uncharacterized protein</fullName>
    </submittedName>
</protein>
<dbReference type="EMBL" id="CP036268">
    <property type="protein sequence ID" value="QDT39730.1"/>
    <property type="molecule type" value="Genomic_DNA"/>
</dbReference>
<evidence type="ECO:0000313" key="1">
    <source>
        <dbReference type="EMBL" id="QDT39730.1"/>
    </source>
</evidence>
<evidence type="ECO:0000313" key="2">
    <source>
        <dbReference type="Proteomes" id="UP000317318"/>
    </source>
</evidence>
<proteinExistence type="predicted"/>
<sequence>MNLADALLKQSKALPADASAVTSDAIDLQVTPTGDFLANCEFLLEAPALATGELGDDDTMTYDLVASEAADLSNPVTLASALITQTGAGGAGAAAATARYRPPTDVKRYVGFKATNSAAGDASGKSATLSLRC</sequence>
<gene>
    <name evidence="1" type="ORF">Pan189_41390</name>
</gene>
<dbReference type="KEGG" id="svp:Pan189_41390"/>
<keyword evidence="2" id="KW-1185">Reference proteome</keyword>
<dbReference type="RefSeq" id="WP_145365853.1">
    <property type="nucleotide sequence ID" value="NZ_CP036268.1"/>
</dbReference>
<organism evidence="1 2">
    <name type="scientific">Stratiformator vulcanicus</name>
    <dbReference type="NCBI Taxonomy" id="2527980"/>
    <lineage>
        <taxon>Bacteria</taxon>
        <taxon>Pseudomonadati</taxon>
        <taxon>Planctomycetota</taxon>
        <taxon>Planctomycetia</taxon>
        <taxon>Planctomycetales</taxon>
        <taxon>Planctomycetaceae</taxon>
        <taxon>Stratiformator</taxon>
    </lineage>
</organism>
<dbReference type="OrthoDB" id="10008972at2"/>
<accession>A0A517R770</accession>
<reference evidence="1 2" key="1">
    <citation type="submission" date="2019-02" db="EMBL/GenBank/DDBJ databases">
        <title>Deep-cultivation of Planctomycetes and their phenomic and genomic characterization uncovers novel biology.</title>
        <authorList>
            <person name="Wiegand S."/>
            <person name="Jogler M."/>
            <person name="Boedeker C."/>
            <person name="Pinto D."/>
            <person name="Vollmers J."/>
            <person name="Rivas-Marin E."/>
            <person name="Kohn T."/>
            <person name="Peeters S.H."/>
            <person name="Heuer A."/>
            <person name="Rast P."/>
            <person name="Oberbeckmann S."/>
            <person name="Bunk B."/>
            <person name="Jeske O."/>
            <person name="Meyerdierks A."/>
            <person name="Storesund J.E."/>
            <person name="Kallscheuer N."/>
            <person name="Luecker S."/>
            <person name="Lage O.M."/>
            <person name="Pohl T."/>
            <person name="Merkel B.J."/>
            <person name="Hornburger P."/>
            <person name="Mueller R.-W."/>
            <person name="Bruemmer F."/>
            <person name="Labrenz M."/>
            <person name="Spormann A.M."/>
            <person name="Op den Camp H."/>
            <person name="Overmann J."/>
            <person name="Amann R."/>
            <person name="Jetten M.S.M."/>
            <person name="Mascher T."/>
            <person name="Medema M.H."/>
            <person name="Devos D.P."/>
            <person name="Kaster A.-K."/>
            <person name="Ovreas L."/>
            <person name="Rohde M."/>
            <person name="Galperin M.Y."/>
            <person name="Jogler C."/>
        </authorList>
    </citation>
    <scope>NUCLEOTIDE SEQUENCE [LARGE SCALE GENOMIC DNA]</scope>
    <source>
        <strain evidence="1 2">Pan189</strain>
    </source>
</reference>
<name>A0A517R770_9PLAN</name>
<dbReference type="Proteomes" id="UP000317318">
    <property type="component" value="Chromosome"/>
</dbReference>